<dbReference type="AlphaFoldDB" id="X6LB52"/>
<accession>X6LB52</accession>
<feature type="compositionally biased region" description="Basic and acidic residues" evidence="1">
    <location>
        <begin position="151"/>
        <end position="174"/>
    </location>
</feature>
<reference evidence="2 3" key="1">
    <citation type="journal article" date="2013" name="Curr. Biol.">
        <title>The Genome of the Foraminiferan Reticulomyxa filosa.</title>
        <authorList>
            <person name="Glockner G."/>
            <person name="Hulsmann N."/>
            <person name="Schleicher M."/>
            <person name="Noegel A.A."/>
            <person name="Eichinger L."/>
            <person name="Gallinger C."/>
            <person name="Pawlowski J."/>
            <person name="Sierra R."/>
            <person name="Euteneuer U."/>
            <person name="Pillet L."/>
            <person name="Moustafa A."/>
            <person name="Platzer M."/>
            <person name="Groth M."/>
            <person name="Szafranski K."/>
            <person name="Schliwa M."/>
        </authorList>
    </citation>
    <scope>NUCLEOTIDE SEQUENCE [LARGE SCALE GENOMIC DNA]</scope>
</reference>
<gene>
    <name evidence="2" type="ORF">RFI_39588</name>
</gene>
<feature type="compositionally biased region" description="Acidic residues" evidence="1">
    <location>
        <begin position="262"/>
        <end position="286"/>
    </location>
</feature>
<feature type="region of interest" description="Disordered" evidence="1">
    <location>
        <begin position="127"/>
        <end position="178"/>
    </location>
</feature>
<feature type="region of interest" description="Disordered" evidence="1">
    <location>
        <begin position="251"/>
        <end position="293"/>
    </location>
</feature>
<evidence type="ECO:0000256" key="1">
    <source>
        <dbReference type="SAM" id="MobiDB-lite"/>
    </source>
</evidence>
<organism evidence="2 3">
    <name type="scientific">Reticulomyxa filosa</name>
    <dbReference type="NCBI Taxonomy" id="46433"/>
    <lineage>
        <taxon>Eukaryota</taxon>
        <taxon>Sar</taxon>
        <taxon>Rhizaria</taxon>
        <taxon>Retaria</taxon>
        <taxon>Foraminifera</taxon>
        <taxon>Monothalamids</taxon>
        <taxon>Reticulomyxidae</taxon>
        <taxon>Reticulomyxa</taxon>
    </lineage>
</organism>
<evidence type="ECO:0000313" key="2">
    <source>
        <dbReference type="EMBL" id="ETN97934.1"/>
    </source>
</evidence>
<feature type="non-terminal residue" evidence="2">
    <location>
        <position position="1"/>
    </location>
</feature>
<keyword evidence="3" id="KW-1185">Reference proteome</keyword>
<proteinExistence type="predicted"/>
<feature type="compositionally biased region" description="Basic residues" evidence="1">
    <location>
        <begin position="138"/>
        <end position="150"/>
    </location>
</feature>
<feature type="region of interest" description="Disordered" evidence="1">
    <location>
        <begin position="70"/>
        <end position="113"/>
    </location>
</feature>
<evidence type="ECO:0000313" key="3">
    <source>
        <dbReference type="Proteomes" id="UP000023152"/>
    </source>
</evidence>
<dbReference type="Proteomes" id="UP000023152">
    <property type="component" value="Unassembled WGS sequence"/>
</dbReference>
<sequence>IVRPNQKSSAVLGRFFDTASRKITISQDTSYVLPDELKPKNQEEYEGEYLYDQDADLWYYFDYKTGELFEHGNEDPEEEEEEFYGFNEESFFEAEPEENQQKSNSKRKKNENIKTKQGILAYVRAKREHVKRQAEKIKRAKEKNRNKNKKSGNELEDKPEENKGLAKEEEEKSGLRTLLTDPKAAEIIAEQQINNLDESKIAREMNENSEIAKAITLQIIERVLDEIDEKIEEDPEEKKENEVVKQVEEVINDNPPQIATEEKEDDETEEEEFPQEEEETDKEEEEKERKRLAKEEEKLSFLRKLVKNYNALLEAEYKDNEAMSGGFGTDYNFSLEDLDTKYAQSKFFENARKNISNQYLRFFDVIPVPKRPQDHGDPHQYHQDLHDIRKLWKTN</sequence>
<name>X6LB52_RETFI</name>
<comment type="caution">
    <text evidence="2">The sequence shown here is derived from an EMBL/GenBank/DDBJ whole genome shotgun (WGS) entry which is preliminary data.</text>
</comment>
<protein>
    <submittedName>
        <fullName evidence="2">Uncharacterized protein</fullName>
    </submittedName>
</protein>
<dbReference type="EMBL" id="ASPP01048125">
    <property type="protein sequence ID" value="ETN97934.1"/>
    <property type="molecule type" value="Genomic_DNA"/>
</dbReference>